<evidence type="ECO:0000313" key="2">
    <source>
        <dbReference type="EMBL" id="MBK9716693.1"/>
    </source>
</evidence>
<dbReference type="Proteomes" id="UP000808349">
    <property type="component" value="Unassembled WGS sequence"/>
</dbReference>
<accession>A0A9D7S7M0</accession>
<feature type="signal peptide" evidence="1">
    <location>
        <begin position="1"/>
        <end position="19"/>
    </location>
</feature>
<organism evidence="2 3">
    <name type="scientific">Candidatus Defluviibacterium haderslevense</name>
    <dbReference type="NCBI Taxonomy" id="2981993"/>
    <lineage>
        <taxon>Bacteria</taxon>
        <taxon>Pseudomonadati</taxon>
        <taxon>Bacteroidota</taxon>
        <taxon>Saprospiria</taxon>
        <taxon>Saprospirales</taxon>
        <taxon>Saprospiraceae</taxon>
        <taxon>Candidatus Defluviibacterium</taxon>
    </lineage>
</organism>
<sequence length="244" mass="27046">MKNVLLSLAFLCLTQLSMAQKIYAWADVGLKAGYGLTGFLNTNLLDASDYDYQLATGNTFGGKVGLFFGLFNGITCDVLLSKSNQKLDYAINSRSFDHKITWSNIDIDVLYRLQKDGVYIELGPQISLLRKVTNADPNDPTRTDVKEFYNKKYYSGILGIGGYIFNYETFTTMLGFRLGYGLTDLINEAGKAKGFPTPSQVDLTKKASEKSTNAAFVQLVIEANFALGYYGKSSCSKRATLFNF</sequence>
<gene>
    <name evidence="2" type="ORF">IPO85_04105</name>
</gene>
<protein>
    <submittedName>
        <fullName evidence="2">PorT family protein</fullName>
    </submittedName>
</protein>
<keyword evidence="1" id="KW-0732">Signal</keyword>
<feature type="chain" id="PRO_5038680659" evidence="1">
    <location>
        <begin position="20"/>
        <end position="244"/>
    </location>
</feature>
<proteinExistence type="predicted"/>
<dbReference type="AlphaFoldDB" id="A0A9D7S7M0"/>
<comment type="caution">
    <text evidence="2">The sequence shown here is derived from an EMBL/GenBank/DDBJ whole genome shotgun (WGS) entry which is preliminary data.</text>
</comment>
<reference evidence="2 3" key="1">
    <citation type="submission" date="2020-10" db="EMBL/GenBank/DDBJ databases">
        <title>Connecting structure to function with the recovery of over 1000 high-quality activated sludge metagenome-assembled genomes encoding full-length rRNA genes using long-read sequencing.</title>
        <authorList>
            <person name="Singleton C.M."/>
            <person name="Petriglieri F."/>
            <person name="Kristensen J.M."/>
            <person name="Kirkegaard R.H."/>
            <person name="Michaelsen T.Y."/>
            <person name="Andersen M.H."/>
            <person name="Karst S.M."/>
            <person name="Dueholm M.S."/>
            <person name="Nielsen P.H."/>
            <person name="Albertsen M."/>
        </authorList>
    </citation>
    <scope>NUCLEOTIDE SEQUENCE [LARGE SCALE GENOMIC DNA]</scope>
    <source>
        <strain evidence="2">Ribe_18-Q3-R11-54_BAT3C.373</strain>
    </source>
</reference>
<dbReference type="EMBL" id="JADKFW010000004">
    <property type="protein sequence ID" value="MBK9716693.1"/>
    <property type="molecule type" value="Genomic_DNA"/>
</dbReference>
<evidence type="ECO:0000256" key="1">
    <source>
        <dbReference type="SAM" id="SignalP"/>
    </source>
</evidence>
<name>A0A9D7S7M0_9BACT</name>
<evidence type="ECO:0000313" key="3">
    <source>
        <dbReference type="Proteomes" id="UP000808349"/>
    </source>
</evidence>